<evidence type="ECO:0000313" key="2">
    <source>
        <dbReference type="EMBL" id="KAJ9161023.1"/>
    </source>
</evidence>
<dbReference type="EMBL" id="JANBVN010000028">
    <property type="protein sequence ID" value="KAJ9161023.1"/>
    <property type="molecule type" value="Genomic_DNA"/>
</dbReference>
<evidence type="ECO:0000313" key="3">
    <source>
        <dbReference type="Proteomes" id="UP001174691"/>
    </source>
</evidence>
<name>A0AA38RYD0_9PEZI</name>
<dbReference type="Proteomes" id="UP001174691">
    <property type="component" value="Unassembled WGS sequence"/>
</dbReference>
<organism evidence="2 3">
    <name type="scientific">Coniochaeta hoffmannii</name>
    <dbReference type="NCBI Taxonomy" id="91930"/>
    <lineage>
        <taxon>Eukaryota</taxon>
        <taxon>Fungi</taxon>
        <taxon>Dikarya</taxon>
        <taxon>Ascomycota</taxon>
        <taxon>Pezizomycotina</taxon>
        <taxon>Sordariomycetes</taxon>
        <taxon>Sordariomycetidae</taxon>
        <taxon>Coniochaetales</taxon>
        <taxon>Coniochaetaceae</taxon>
        <taxon>Coniochaeta</taxon>
    </lineage>
</organism>
<protein>
    <submittedName>
        <fullName evidence="2">Uncharacterized protein</fullName>
    </submittedName>
</protein>
<keyword evidence="1" id="KW-0040">ANK repeat</keyword>
<gene>
    <name evidence="2" type="ORF">NKR19_g2724</name>
</gene>
<accession>A0AA38RYD0</accession>
<dbReference type="PROSITE" id="PS50088">
    <property type="entry name" value="ANK_REPEAT"/>
    <property type="match status" value="1"/>
</dbReference>
<evidence type="ECO:0000256" key="1">
    <source>
        <dbReference type="PROSITE-ProRule" id="PRU00023"/>
    </source>
</evidence>
<comment type="caution">
    <text evidence="2">The sequence shown here is derived from an EMBL/GenBank/DDBJ whole genome shotgun (WGS) entry which is preliminary data.</text>
</comment>
<feature type="repeat" description="ANK" evidence="1">
    <location>
        <begin position="254"/>
        <end position="287"/>
    </location>
</feature>
<sequence>MDPVTLVSILVEVLALCEKAVDQLKKFWNAAEDLKTLMTKVGLAQRTTQSILVVVMELKAAGLTSFEFSLDLFVNPLRDVIRKILQRVQDILATEAGKPRPKFVQKVLWTISRDKMDGLEKELGGLEEGMGHQVNTVNLLVTMKYLSIVRANTLAVTSSQSELHDAFTEPVTFVDQEGEKMGDHVQVMRTWLGSLDTDKHDQVYVQQRAQLANAAKYGDWDEVLDVLESGRKNYRESWVNAPRIKTGEELNLISLWTPLHQAVYMGAPVEVVSKLLRMGASRTLRTRWTEFPWADMTALELAQHLGVKHQIELLRPVIHVPIPTSTLNILQVQFHELVRRDMGGDFKDEEWCLPQLEVLLEFEPRQWTWFPTHGSDARVAGYWYLLDGRDLLVRSENVSGDGTKQGYRIVVDGTYEVQQALVY</sequence>
<reference evidence="2" key="1">
    <citation type="submission" date="2022-07" db="EMBL/GenBank/DDBJ databases">
        <title>Fungi with potential for degradation of polypropylene.</title>
        <authorList>
            <person name="Gostincar C."/>
        </authorList>
    </citation>
    <scope>NUCLEOTIDE SEQUENCE</scope>
    <source>
        <strain evidence="2">EXF-13287</strain>
    </source>
</reference>
<dbReference type="Gene3D" id="1.25.40.20">
    <property type="entry name" value="Ankyrin repeat-containing domain"/>
    <property type="match status" value="1"/>
</dbReference>
<dbReference type="SUPFAM" id="SSF48403">
    <property type="entry name" value="Ankyrin repeat"/>
    <property type="match status" value="1"/>
</dbReference>
<proteinExistence type="predicted"/>
<dbReference type="AlphaFoldDB" id="A0AA38RYD0"/>
<dbReference type="InterPro" id="IPR002110">
    <property type="entry name" value="Ankyrin_rpt"/>
</dbReference>
<dbReference type="InterPro" id="IPR036770">
    <property type="entry name" value="Ankyrin_rpt-contain_sf"/>
</dbReference>
<keyword evidence="3" id="KW-1185">Reference proteome</keyword>